<organism evidence="3 4">
    <name type="scientific">Tanacetum coccineum</name>
    <dbReference type="NCBI Taxonomy" id="301880"/>
    <lineage>
        <taxon>Eukaryota</taxon>
        <taxon>Viridiplantae</taxon>
        <taxon>Streptophyta</taxon>
        <taxon>Embryophyta</taxon>
        <taxon>Tracheophyta</taxon>
        <taxon>Spermatophyta</taxon>
        <taxon>Magnoliopsida</taxon>
        <taxon>eudicotyledons</taxon>
        <taxon>Gunneridae</taxon>
        <taxon>Pentapetalae</taxon>
        <taxon>asterids</taxon>
        <taxon>campanulids</taxon>
        <taxon>Asterales</taxon>
        <taxon>Asteraceae</taxon>
        <taxon>Asteroideae</taxon>
        <taxon>Anthemideae</taxon>
        <taxon>Anthemidinae</taxon>
        <taxon>Tanacetum</taxon>
    </lineage>
</organism>
<comment type="caution">
    <text evidence="3">The sequence shown here is derived from an EMBL/GenBank/DDBJ whole genome shotgun (WGS) entry which is preliminary data.</text>
</comment>
<feature type="region of interest" description="Disordered" evidence="2">
    <location>
        <begin position="1"/>
        <end position="48"/>
    </location>
</feature>
<evidence type="ECO:0000313" key="4">
    <source>
        <dbReference type="Proteomes" id="UP001151760"/>
    </source>
</evidence>
<evidence type="ECO:0000256" key="1">
    <source>
        <dbReference type="SAM" id="Coils"/>
    </source>
</evidence>
<proteinExistence type="predicted"/>
<dbReference type="EMBL" id="BQNB010015158">
    <property type="protein sequence ID" value="GJT36670.1"/>
    <property type="molecule type" value="Genomic_DNA"/>
</dbReference>
<keyword evidence="4" id="KW-1185">Reference proteome</keyword>
<gene>
    <name evidence="3" type="ORF">Tco_0927089</name>
</gene>
<dbReference type="Proteomes" id="UP001151760">
    <property type="component" value="Unassembled WGS sequence"/>
</dbReference>
<keyword evidence="1" id="KW-0175">Coiled coil</keyword>
<feature type="region of interest" description="Disordered" evidence="2">
    <location>
        <begin position="79"/>
        <end position="127"/>
    </location>
</feature>
<feature type="compositionally biased region" description="Basic and acidic residues" evidence="2">
    <location>
        <begin position="110"/>
        <end position="127"/>
    </location>
</feature>
<protein>
    <submittedName>
        <fullName evidence="3">Uncharacterized protein</fullName>
    </submittedName>
</protein>
<evidence type="ECO:0000256" key="2">
    <source>
        <dbReference type="SAM" id="MobiDB-lite"/>
    </source>
</evidence>
<evidence type="ECO:0000313" key="3">
    <source>
        <dbReference type="EMBL" id="GJT36670.1"/>
    </source>
</evidence>
<sequence length="321" mass="35400">MTKRAIRISHSKALSPVANETAPPTRGDRNGEAFPTATSLDVGQDRENIPKTFVMPHESFPRVISLGGDEDLEIKQLKARKDAQKPREGVQEDAPNRGGIDQGEVTVFKGDAKKDSSKSTDKGSDSTRDLANVLSTMGVANILASGGLKEVFTTASPQVPPVSSNVPTAIATASEKDPTAEVLTTARDTTPYTRRPRASREVVIRSTSPISISIPSAGKEIMTEPKKPAKAKVQEQMSLQLAIELQEEFVYEDQSIREQIERDAEIARIHAEEYLIQMINELDKSNVMINKHMAEYKEVENDLTIEEKTELITELINYQKD</sequence>
<feature type="compositionally biased region" description="Basic residues" evidence="2">
    <location>
        <begin position="1"/>
        <end position="10"/>
    </location>
</feature>
<reference evidence="3" key="2">
    <citation type="submission" date="2022-01" db="EMBL/GenBank/DDBJ databases">
        <authorList>
            <person name="Yamashiro T."/>
            <person name="Shiraishi A."/>
            <person name="Satake H."/>
            <person name="Nakayama K."/>
        </authorList>
    </citation>
    <scope>NUCLEOTIDE SEQUENCE</scope>
</reference>
<accession>A0ABQ5DCM1</accession>
<reference evidence="3" key="1">
    <citation type="journal article" date="2022" name="Int. J. Mol. Sci.">
        <title>Draft Genome of Tanacetum Coccineum: Genomic Comparison of Closely Related Tanacetum-Family Plants.</title>
        <authorList>
            <person name="Yamashiro T."/>
            <person name="Shiraishi A."/>
            <person name="Nakayama K."/>
            <person name="Satake H."/>
        </authorList>
    </citation>
    <scope>NUCLEOTIDE SEQUENCE</scope>
</reference>
<name>A0ABQ5DCM1_9ASTR</name>
<feature type="compositionally biased region" description="Basic and acidic residues" evidence="2">
    <location>
        <begin position="79"/>
        <end position="90"/>
    </location>
</feature>
<feature type="coiled-coil region" evidence="1">
    <location>
        <begin position="282"/>
        <end position="309"/>
    </location>
</feature>